<dbReference type="EMBL" id="FNFM01000005">
    <property type="protein sequence ID" value="SDK16178.1"/>
    <property type="molecule type" value="Genomic_DNA"/>
</dbReference>
<protein>
    <submittedName>
        <fullName evidence="1">Uncharacterized protein</fullName>
    </submittedName>
</protein>
<accession>A0A1G8ZMA1</accession>
<keyword evidence="2" id="KW-1185">Reference proteome</keyword>
<name>A0A1G8ZMA1_ACTMZ</name>
<sequence length="233" mass="27146">MRLPITVHRARLGKHSYRVIRPRPTPPNVVLRDFRNREGEFDMRLDARAAHRIGMAWLLAARSPRSLVHFPLRGRPTPVTPQCCPRCIEWCCPLATDEPQLDLLLLHRGLQFRPSRWKEVRARLDDGRPETAEIPASDVPDEENVLPFEEHWMDQNPLRQHVHAETLLLTGNAPLFRELSTWFLELATRGPRMRSLTGEAHQCNELRFHEDPREDSQLHITYADKWSGTDIEL</sequence>
<dbReference type="Proteomes" id="UP000199213">
    <property type="component" value="Unassembled WGS sequence"/>
</dbReference>
<dbReference type="RefSeq" id="WP_092627630.1">
    <property type="nucleotide sequence ID" value="NZ_FNFM01000005.1"/>
</dbReference>
<dbReference type="OrthoDB" id="3387657at2"/>
<gene>
    <name evidence="1" type="ORF">SAMN04487820_10521</name>
</gene>
<evidence type="ECO:0000313" key="2">
    <source>
        <dbReference type="Proteomes" id="UP000199213"/>
    </source>
</evidence>
<reference evidence="2" key="1">
    <citation type="submission" date="2016-10" db="EMBL/GenBank/DDBJ databases">
        <authorList>
            <person name="Varghese N."/>
            <person name="Submissions S."/>
        </authorList>
    </citation>
    <scope>NUCLEOTIDE SEQUENCE [LARGE SCALE GENOMIC DNA]</scope>
    <source>
        <strain evidence="2">DSM 45460</strain>
    </source>
</reference>
<proteinExistence type="predicted"/>
<evidence type="ECO:0000313" key="1">
    <source>
        <dbReference type="EMBL" id="SDK16178.1"/>
    </source>
</evidence>
<dbReference type="AlphaFoldDB" id="A0A1G8ZMA1"/>
<organism evidence="1 2">
    <name type="scientific">Actinopolyspora mzabensis</name>
    <dbReference type="NCBI Taxonomy" id="995066"/>
    <lineage>
        <taxon>Bacteria</taxon>
        <taxon>Bacillati</taxon>
        <taxon>Actinomycetota</taxon>
        <taxon>Actinomycetes</taxon>
        <taxon>Actinopolysporales</taxon>
        <taxon>Actinopolysporaceae</taxon>
        <taxon>Actinopolyspora</taxon>
    </lineage>
</organism>